<dbReference type="Gene3D" id="2.40.128.410">
    <property type="match status" value="1"/>
</dbReference>
<sequence>MKYNVIVFVLSLGLLLNCSSSKTTATPTQIAALDQLVYSKSFVIESDWALPQSTNTMMALQNAGFFSAGDSASRISLSGNPNELRLDNENVSSQLPFFGEVQSTSGYNGSDNSINFDGTIKNYRVVKNDNSSYTIRFDARSHSENFDVIIHLFPNLRSEIILKGAKRFPIRYTGTVSSISEEN</sequence>
<dbReference type="Pfam" id="PF14059">
    <property type="entry name" value="DUF4251"/>
    <property type="match status" value="1"/>
</dbReference>
<organism evidence="2 3">
    <name type="scientific">Psychroserpens luteus</name>
    <dbReference type="NCBI Taxonomy" id="1434066"/>
    <lineage>
        <taxon>Bacteria</taxon>
        <taxon>Pseudomonadati</taxon>
        <taxon>Bacteroidota</taxon>
        <taxon>Flavobacteriia</taxon>
        <taxon>Flavobacteriales</taxon>
        <taxon>Flavobacteriaceae</taxon>
        <taxon>Psychroserpens</taxon>
    </lineage>
</organism>
<dbReference type="RefSeq" id="WP_194507302.1">
    <property type="nucleotide sequence ID" value="NZ_JADILU010000002.1"/>
</dbReference>
<dbReference type="EMBL" id="JBHUOS010000001">
    <property type="protein sequence ID" value="MFD2914214.1"/>
    <property type="molecule type" value="Genomic_DNA"/>
</dbReference>
<reference evidence="3" key="1">
    <citation type="journal article" date="2019" name="Int. J. Syst. Evol. Microbiol.">
        <title>The Global Catalogue of Microorganisms (GCM) 10K type strain sequencing project: providing services to taxonomists for standard genome sequencing and annotation.</title>
        <authorList>
            <consortium name="The Broad Institute Genomics Platform"/>
            <consortium name="The Broad Institute Genome Sequencing Center for Infectious Disease"/>
            <person name="Wu L."/>
            <person name="Ma J."/>
        </authorList>
    </citation>
    <scope>NUCLEOTIDE SEQUENCE [LARGE SCALE GENOMIC DNA]</scope>
    <source>
        <strain evidence="3">KCTC 32514</strain>
    </source>
</reference>
<proteinExistence type="predicted"/>
<dbReference type="Proteomes" id="UP001597548">
    <property type="component" value="Unassembled WGS sequence"/>
</dbReference>
<keyword evidence="3" id="KW-1185">Reference proteome</keyword>
<evidence type="ECO:0000256" key="1">
    <source>
        <dbReference type="SAM" id="SignalP"/>
    </source>
</evidence>
<dbReference type="InterPro" id="IPR025347">
    <property type="entry name" value="DUF4251"/>
</dbReference>
<evidence type="ECO:0000313" key="2">
    <source>
        <dbReference type="EMBL" id="MFD2914214.1"/>
    </source>
</evidence>
<name>A0ABW5ZMP4_9FLAO</name>
<keyword evidence="1" id="KW-0732">Signal</keyword>
<feature type="chain" id="PRO_5046952374" evidence="1">
    <location>
        <begin position="26"/>
        <end position="183"/>
    </location>
</feature>
<comment type="caution">
    <text evidence="2">The sequence shown here is derived from an EMBL/GenBank/DDBJ whole genome shotgun (WGS) entry which is preliminary data.</text>
</comment>
<evidence type="ECO:0000313" key="3">
    <source>
        <dbReference type="Proteomes" id="UP001597548"/>
    </source>
</evidence>
<feature type="signal peptide" evidence="1">
    <location>
        <begin position="1"/>
        <end position="25"/>
    </location>
</feature>
<protein>
    <submittedName>
        <fullName evidence="2">DUF4251 domain-containing protein</fullName>
    </submittedName>
</protein>
<gene>
    <name evidence="2" type="ORF">ACFS29_01065</name>
</gene>
<accession>A0ABW5ZMP4</accession>